<feature type="transmembrane region" description="Helical" evidence="7">
    <location>
        <begin position="278"/>
        <end position="306"/>
    </location>
</feature>
<evidence type="ECO:0000313" key="9">
    <source>
        <dbReference type="WBParaSite" id="Csp11.Scaffold629.g11022.t1"/>
    </source>
</evidence>
<feature type="transmembrane region" description="Helical" evidence="7">
    <location>
        <begin position="396"/>
        <end position="413"/>
    </location>
</feature>
<feature type="transmembrane region" description="Helical" evidence="7">
    <location>
        <begin position="347"/>
        <end position="364"/>
    </location>
</feature>
<comment type="similarity">
    <text evidence="2 7">Belongs to the XK family.</text>
</comment>
<comment type="subcellular location">
    <subcellularLocation>
        <location evidence="1">Cell membrane</location>
        <topology evidence="1">Multi-pass membrane protein</topology>
    </subcellularLocation>
    <subcellularLocation>
        <location evidence="7">Membrane</location>
        <topology evidence="7">Multi-pass membrane protein</topology>
    </subcellularLocation>
</comment>
<feature type="transmembrane region" description="Helical" evidence="7">
    <location>
        <begin position="76"/>
        <end position="99"/>
    </location>
</feature>
<dbReference type="WBParaSite" id="Csp11.Scaffold629.g11022.t1">
    <property type="protein sequence ID" value="Csp11.Scaffold629.g11022.t1"/>
    <property type="gene ID" value="Csp11.Scaffold629.g11022"/>
</dbReference>
<gene>
    <name evidence="7" type="primary">ced-8</name>
</gene>
<keyword evidence="6 7" id="KW-0472">Membrane</keyword>
<evidence type="ECO:0000313" key="8">
    <source>
        <dbReference type="Proteomes" id="UP000095282"/>
    </source>
</evidence>
<keyword evidence="8" id="KW-1185">Reference proteome</keyword>
<proteinExistence type="inferred from homology"/>
<keyword evidence="3" id="KW-1003">Cell membrane</keyword>
<feature type="transmembrane region" description="Helical" evidence="7">
    <location>
        <begin position="318"/>
        <end position="335"/>
    </location>
</feature>
<dbReference type="Proteomes" id="UP000095282">
    <property type="component" value="Unplaced"/>
</dbReference>
<feature type="transmembrane region" description="Helical" evidence="7">
    <location>
        <begin position="127"/>
        <end position="145"/>
    </location>
</feature>
<protein>
    <recommendedName>
        <fullName evidence="7">Cell death abnormality protein 8</fullName>
    </recommendedName>
</protein>
<evidence type="ECO:0000256" key="5">
    <source>
        <dbReference type="ARBA" id="ARBA00022989"/>
    </source>
</evidence>
<organism evidence="8 9">
    <name type="scientific">Caenorhabditis tropicalis</name>
    <dbReference type="NCBI Taxonomy" id="1561998"/>
    <lineage>
        <taxon>Eukaryota</taxon>
        <taxon>Metazoa</taxon>
        <taxon>Ecdysozoa</taxon>
        <taxon>Nematoda</taxon>
        <taxon>Chromadorea</taxon>
        <taxon>Rhabditida</taxon>
        <taxon>Rhabditina</taxon>
        <taxon>Rhabditomorpha</taxon>
        <taxon>Rhabditoidea</taxon>
        <taxon>Rhabditidae</taxon>
        <taxon>Peloderinae</taxon>
        <taxon>Caenorhabditis</taxon>
    </lineage>
</organism>
<accession>A0A1I7TRF1</accession>
<dbReference type="GO" id="GO:0005886">
    <property type="term" value="C:plasma membrane"/>
    <property type="evidence" value="ECO:0007669"/>
    <property type="project" value="UniProtKB-SubCell"/>
</dbReference>
<keyword evidence="5 7" id="KW-1133">Transmembrane helix</keyword>
<keyword evidence="4 7" id="KW-0812">Transmembrane</keyword>
<dbReference type="InterPro" id="IPR050895">
    <property type="entry name" value="XK-related_scramblase"/>
</dbReference>
<dbReference type="GO" id="GO:1902742">
    <property type="term" value="P:apoptotic process involved in development"/>
    <property type="evidence" value="ECO:0007669"/>
    <property type="project" value="TreeGrafter"/>
</dbReference>
<evidence type="ECO:0000256" key="4">
    <source>
        <dbReference type="ARBA" id="ARBA00022692"/>
    </source>
</evidence>
<name>A0A1I7TRF1_9PELO</name>
<dbReference type="GO" id="GO:0070782">
    <property type="term" value="P:phosphatidylserine exposure on apoptotic cell surface"/>
    <property type="evidence" value="ECO:0007669"/>
    <property type="project" value="TreeGrafter"/>
</dbReference>
<evidence type="ECO:0000256" key="1">
    <source>
        <dbReference type="ARBA" id="ARBA00004651"/>
    </source>
</evidence>
<evidence type="ECO:0000256" key="3">
    <source>
        <dbReference type="ARBA" id="ARBA00022475"/>
    </source>
</evidence>
<dbReference type="STRING" id="1561998.A0A1I7TRF1"/>
<dbReference type="AlphaFoldDB" id="A0A1I7TRF1"/>
<dbReference type="Pfam" id="PF09815">
    <property type="entry name" value="XK-related"/>
    <property type="match status" value="1"/>
</dbReference>
<dbReference type="PANTHER" id="PTHR16024">
    <property type="entry name" value="XK-RELATED PROTEIN"/>
    <property type="match status" value="1"/>
</dbReference>
<evidence type="ECO:0000256" key="2">
    <source>
        <dbReference type="ARBA" id="ARBA00008789"/>
    </source>
</evidence>
<evidence type="ECO:0000256" key="6">
    <source>
        <dbReference type="ARBA" id="ARBA00023136"/>
    </source>
</evidence>
<evidence type="ECO:0000256" key="7">
    <source>
        <dbReference type="RuleBase" id="RU910716"/>
    </source>
</evidence>
<dbReference type="PANTHER" id="PTHR16024:SF6">
    <property type="entry name" value="XK-RELATED PROTEIN"/>
    <property type="match status" value="1"/>
</dbReference>
<feature type="transmembrane region" description="Helical" evidence="7">
    <location>
        <begin position="218"/>
        <end position="239"/>
    </location>
</feature>
<feature type="transmembrane region" description="Helical" evidence="7">
    <location>
        <begin position="43"/>
        <end position="70"/>
    </location>
</feature>
<dbReference type="GO" id="GO:0043652">
    <property type="term" value="P:engulfment of apoptotic cell"/>
    <property type="evidence" value="ECO:0007669"/>
    <property type="project" value="TreeGrafter"/>
</dbReference>
<sequence length="468" mass="54641">MRLKKHESKFLLIPKSQDHEDAGIIPVCTDRIPSVLIVRWFDLFCFGFAMCSYVLDFFSDIGIAIFHFLAGRHLSGALVLTFALLPSIIINIISMVWMLDDEMHWKRRAHPRRIGTFELNGKRFISLGKMIALCLFQMGPLFWYYKAFYYGWMFFKSEKDNTDGEKKMFFIKMVEAERDATFLRFFEAYLESAPQLIIQGSIAANYFQNYYLSGSYPYWLYFQAASLTLSIISISWSVVVQNRSLRMVSENKVNIWPHEAVLQFCWRFLTISSRIITLVAYVLVFGIYMIPLICAHLIVTFAHVIFLQALHYESHTHMEILLLFINTIIHIFTPFNMADGQTRYRHLAAYTVEFLEMITIFIWLPSPLDTFPFIDKVRYGVPIAFTIGNHHSKNPSLILVLGIFIMMIYYQFFHPNRRQHVNDTETNESPLISIKTFEKVDNVEDSSEKTVKIDDEPVSECDFVKTST</sequence>
<dbReference type="InterPro" id="IPR018629">
    <property type="entry name" value="XK-rel"/>
</dbReference>
<reference evidence="9" key="1">
    <citation type="submission" date="2016-11" db="UniProtKB">
        <authorList>
            <consortium name="WormBaseParasite"/>
        </authorList>
    </citation>
    <scope>IDENTIFICATION</scope>
</reference>